<dbReference type="AlphaFoldDB" id="A0A443K7P7"/>
<evidence type="ECO:0000313" key="2">
    <source>
        <dbReference type="Proteomes" id="UP000285295"/>
    </source>
</evidence>
<organism evidence="1 2">
    <name type="scientific">Paenirhodobacter populi</name>
    <dbReference type="NCBI Taxonomy" id="2306993"/>
    <lineage>
        <taxon>Bacteria</taxon>
        <taxon>Pseudomonadati</taxon>
        <taxon>Pseudomonadota</taxon>
        <taxon>Alphaproteobacteria</taxon>
        <taxon>Rhodobacterales</taxon>
        <taxon>Rhodobacter group</taxon>
        <taxon>Paenirhodobacter</taxon>
    </lineage>
</organism>
<proteinExistence type="predicted"/>
<name>A0A443K7P7_9RHOB</name>
<comment type="caution">
    <text evidence="1">The sequence shown here is derived from an EMBL/GenBank/DDBJ whole genome shotgun (WGS) entry which is preliminary data.</text>
</comment>
<reference evidence="1 2" key="2">
    <citation type="submission" date="2019-01" db="EMBL/GenBank/DDBJ databases">
        <authorList>
            <person name="Li Y."/>
        </authorList>
    </citation>
    <scope>NUCLEOTIDE SEQUENCE [LARGE SCALE GENOMIC DNA]</scope>
    <source>
        <strain evidence="1 2">D19-10-3-21</strain>
    </source>
</reference>
<sequence>MKLATEKQAIAAIREAGAAVGYENDDVVIRLSCQSLAQTLGGSPEAHEPVVAKVYARDVMIWGAV</sequence>
<accession>A0A443K7P7</accession>
<reference evidence="1 2" key="1">
    <citation type="submission" date="2019-01" db="EMBL/GenBank/DDBJ databases">
        <title>Sinorhodobacter populi sp. nov. isolated from the symptomatic bark tissue of Populus euramericana canker.</title>
        <authorList>
            <person name="Xu G."/>
        </authorList>
    </citation>
    <scope>NUCLEOTIDE SEQUENCE [LARGE SCALE GENOMIC DNA]</scope>
    <source>
        <strain evidence="1 2">D19-10-3-21</strain>
    </source>
</reference>
<dbReference type="Proteomes" id="UP000285295">
    <property type="component" value="Unassembled WGS sequence"/>
</dbReference>
<evidence type="ECO:0000313" key="1">
    <source>
        <dbReference type="EMBL" id="RWR28807.1"/>
    </source>
</evidence>
<dbReference type="EMBL" id="SAUX01000013">
    <property type="protein sequence ID" value="RWR28807.1"/>
    <property type="molecule type" value="Genomic_DNA"/>
</dbReference>
<dbReference type="RefSeq" id="WP_128237526.1">
    <property type="nucleotide sequence ID" value="NZ_SAUX01000013.1"/>
</dbReference>
<protein>
    <submittedName>
        <fullName evidence="1">Uncharacterized protein</fullName>
    </submittedName>
</protein>
<gene>
    <name evidence="1" type="ORF">D2T31_11885</name>
</gene>